<evidence type="ECO:0000259" key="8">
    <source>
        <dbReference type="PROSITE" id="PS50850"/>
    </source>
</evidence>
<dbReference type="RefSeq" id="WP_103081571.1">
    <property type="nucleotide sequence ID" value="NZ_CP021850.1"/>
</dbReference>
<evidence type="ECO:0000313" key="9">
    <source>
        <dbReference type="EMBL" id="PNT99037.1"/>
    </source>
</evidence>
<evidence type="ECO:0000256" key="3">
    <source>
        <dbReference type="ARBA" id="ARBA00022475"/>
    </source>
</evidence>
<feature type="transmembrane region" description="Helical" evidence="7">
    <location>
        <begin position="382"/>
        <end position="405"/>
    </location>
</feature>
<keyword evidence="10" id="KW-1185">Reference proteome</keyword>
<reference evidence="9 10" key="1">
    <citation type="submission" date="2017-06" db="EMBL/GenBank/DDBJ databases">
        <title>Investigating the central metabolism of Clostridium thermosuccinogenes.</title>
        <authorList>
            <person name="Koendjbiharie J.G."/>
            <person name="van Kranenburg R."/>
        </authorList>
    </citation>
    <scope>NUCLEOTIDE SEQUENCE [LARGE SCALE GENOMIC DNA]</scope>
    <source>
        <strain evidence="9 10">DSM 5806</strain>
    </source>
</reference>
<dbReference type="GO" id="GO:0022857">
    <property type="term" value="F:transmembrane transporter activity"/>
    <property type="evidence" value="ECO:0007669"/>
    <property type="project" value="InterPro"/>
</dbReference>
<feature type="transmembrane region" description="Helical" evidence="7">
    <location>
        <begin position="7"/>
        <end position="26"/>
    </location>
</feature>
<dbReference type="OrthoDB" id="3402920at2"/>
<dbReference type="SUPFAM" id="SSF103473">
    <property type="entry name" value="MFS general substrate transporter"/>
    <property type="match status" value="1"/>
</dbReference>
<keyword evidence="2" id="KW-0813">Transport</keyword>
<dbReference type="PROSITE" id="PS50850">
    <property type="entry name" value="MFS"/>
    <property type="match status" value="1"/>
</dbReference>
<dbReference type="KEGG" id="cthd:CDO33_19685"/>
<name>A0A2K2FJT7_9CLOT</name>
<dbReference type="PANTHER" id="PTHR43124:SF3">
    <property type="entry name" value="CHLORAMPHENICOL EFFLUX PUMP RV0191"/>
    <property type="match status" value="1"/>
</dbReference>
<dbReference type="InterPro" id="IPR050189">
    <property type="entry name" value="MFS_Efflux_Transporters"/>
</dbReference>
<comment type="caution">
    <text evidence="9">The sequence shown here is derived from an EMBL/GenBank/DDBJ whole genome shotgun (WGS) entry which is preliminary data.</text>
</comment>
<accession>A0A2K2FJT7</accession>
<feature type="transmembrane region" description="Helical" evidence="7">
    <location>
        <begin position="38"/>
        <end position="61"/>
    </location>
</feature>
<feature type="transmembrane region" description="Helical" evidence="7">
    <location>
        <begin position="70"/>
        <end position="88"/>
    </location>
</feature>
<feature type="domain" description="Major facilitator superfamily (MFS) profile" evidence="8">
    <location>
        <begin position="1"/>
        <end position="441"/>
    </location>
</feature>
<evidence type="ECO:0000256" key="5">
    <source>
        <dbReference type="ARBA" id="ARBA00022989"/>
    </source>
</evidence>
<feature type="transmembrane region" description="Helical" evidence="7">
    <location>
        <begin position="156"/>
        <end position="177"/>
    </location>
</feature>
<dbReference type="Gene3D" id="1.20.1250.20">
    <property type="entry name" value="MFS general substrate transporter like domains"/>
    <property type="match status" value="1"/>
</dbReference>
<keyword evidence="3" id="KW-1003">Cell membrane</keyword>
<dbReference type="InterPro" id="IPR036259">
    <property type="entry name" value="MFS_trans_sf"/>
</dbReference>
<feature type="transmembrane region" description="Helical" evidence="7">
    <location>
        <begin position="94"/>
        <end position="116"/>
    </location>
</feature>
<dbReference type="EMBL" id="NIOJ01000022">
    <property type="protein sequence ID" value="PNT99037.1"/>
    <property type="molecule type" value="Genomic_DNA"/>
</dbReference>
<evidence type="ECO:0000313" key="10">
    <source>
        <dbReference type="Proteomes" id="UP000236151"/>
    </source>
</evidence>
<keyword evidence="6 7" id="KW-0472">Membrane</keyword>
<feature type="transmembrane region" description="Helical" evidence="7">
    <location>
        <begin position="292"/>
        <end position="314"/>
    </location>
</feature>
<evidence type="ECO:0000256" key="7">
    <source>
        <dbReference type="SAM" id="Phobius"/>
    </source>
</evidence>
<protein>
    <submittedName>
        <fullName evidence="9">MFS transporter</fullName>
    </submittedName>
</protein>
<keyword evidence="5 7" id="KW-1133">Transmembrane helix</keyword>
<comment type="subcellular location">
    <subcellularLocation>
        <location evidence="1">Cell membrane</location>
        <topology evidence="1">Multi-pass membrane protein</topology>
    </subcellularLocation>
</comment>
<feature type="transmembrane region" description="Helical" evidence="7">
    <location>
        <begin position="261"/>
        <end position="280"/>
    </location>
</feature>
<dbReference type="AlphaFoldDB" id="A0A2K2FJT7"/>
<dbReference type="GO" id="GO:0005886">
    <property type="term" value="C:plasma membrane"/>
    <property type="evidence" value="ECO:0007669"/>
    <property type="project" value="UniProtKB-SubCell"/>
</dbReference>
<sequence length="458" mass="49506">MIYTISVFMILSALNNAVIGLFPPLFSSIAEDLNAHISSLGLVSSINLFVTSASSVVWAYLADKGKRKKLIITGSLIWAVSVFLTAYSKNYIQLAMFQVLTGIGLGCVGSIGFSILTDSIPKQYRGMLMSFWGGAQGFGITSGGMMASLISASYGWRVPFIVLAALGSVLIILYFFIKEPEKGAAEPELKALTSKGYGYDYTIELSQIHDIVNKKSNMWLIWQGFFVNISAGTLIWLPTLYISKITALGYSSSTAIIASGYLYSLLQAGGSMSAYFGYLGDRAQKRSLRGRAFLTSLLIFAAFPLYVSMIIIPIKKLSMPDSGHPISILSGLFVDLITNPQMILMLILALAASAVQSANSPNWLALITDVNLPEHRATAFSIANLVSGIGRSLGNGLMGLILKIIPESIPEPTNYVIALSLFQVFLLPAGSCYLALCKTSKKDILSARSLMKKRAIKK</sequence>
<evidence type="ECO:0000256" key="2">
    <source>
        <dbReference type="ARBA" id="ARBA00022448"/>
    </source>
</evidence>
<feature type="transmembrane region" description="Helical" evidence="7">
    <location>
        <begin position="128"/>
        <end position="150"/>
    </location>
</feature>
<dbReference type="InterPro" id="IPR020846">
    <property type="entry name" value="MFS_dom"/>
</dbReference>
<evidence type="ECO:0000256" key="4">
    <source>
        <dbReference type="ARBA" id="ARBA00022692"/>
    </source>
</evidence>
<keyword evidence="4 7" id="KW-0812">Transmembrane</keyword>
<dbReference type="PANTHER" id="PTHR43124">
    <property type="entry name" value="PURINE EFFLUX PUMP PBUE"/>
    <property type="match status" value="1"/>
</dbReference>
<dbReference type="Pfam" id="PF07690">
    <property type="entry name" value="MFS_1"/>
    <property type="match status" value="1"/>
</dbReference>
<evidence type="ECO:0000256" key="6">
    <source>
        <dbReference type="ARBA" id="ARBA00023136"/>
    </source>
</evidence>
<dbReference type="Proteomes" id="UP000236151">
    <property type="component" value="Unassembled WGS sequence"/>
</dbReference>
<organism evidence="9 10">
    <name type="scientific">Clostridium thermosuccinogenes</name>
    <dbReference type="NCBI Taxonomy" id="84032"/>
    <lineage>
        <taxon>Bacteria</taxon>
        <taxon>Bacillati</taxon>
        <taxon>Bacillota</taxon>
        <taxon>Clostridia</taxon>
        <taxon>Eubacteriales</taxon>
        <taxon>Clostridiaceae</taxon>
        <taxon>Clostridium</taxon>
    </lineage>
</organism>
<dbReference type="InterPro" id="IPR011701">
    <property type="entry name" value="MFS"/>
</dbReference>
<gene>
    <name evidence="9" type="ORF">CDQ84_09650</name>
</gene>
<feature type="transmembrane region" description="Helical" evidence="7">
    <location>
        <begin position="219"/>
        <end position="241"/>
    </location>
</feature>
<proteinExistence type="predicted"/>
<evidence type="ECO:0000256" key="1">
    <source>
        <dbReference type="ARBA" id="ARBA00004651"/>
    </source>
</evidence>
<feature type="transmembrane region" description="Helical" evidence="7">
    <location>
        <begin position="417"/>
        <end position="436"/>
    </location>
</feature>